<dbReference type="InterPro" id="IPR001310">
    <property type="entry name" value="Histidine_triad_HIT"/>
</dbReference>
<evidence type="ECO:0000259" key="1">
    <source>
        <dbReference type="PROSITE" id="PS51084"/>
    </source>
</evidence>
<dbReference type="Gene3D" id="3.30.428.10">
    <property type="entry name" value="HIT-like"/>
    <property type="match status" value="1"/>
</dbReference>
<dbReference type="EMBL" id="UIDG01000632">
    <property type="protein sequence ID" value="SUS08607.1"/>
    <property type="molecule type" value="Genomic_DNA"/>
</dbReference>
<organism evidence="3">
    <name type="scientific">metagenome</name>
    <dbReference type="NCBI Taxonomy" id="256318"/>
    <lineage>
        <taxon>unclassified sequences</taxon>
        <taxon>metagenomes</taxon>
    </lineage>
</organism>
<dbReference type="InterPro" id="IPR019808">
    <property type="entry name" value="Histidine_triad_CS"/>
</dbReference>
<dbReference type="GO" id="GO:0003824">
    <property type="term" value="F:catalytic activity"/>
    <property type="evidence" value="ECO:0007669"/>
    <property type="project" value="InterPro"/>
</dbReference>
<reference evidence="3" key="1">
    <citation type="submission" date="2018-07" db="EMBL/GenBank/DDBJ databases">
        <authorList>
            <person name="Quirk P.G."/>
            <person name="Krulwich T.A."/>
        </authorList>
    </citation>
    <scope>NUCLEOTIDE SEQUENCE</scope>
</reference>
<dbReference type="InterPro" id="IPR036265">
    <property type="entry name" value="HIT-like_sf"/>
</dbReference>
<dbReference type="PANTHER" id="PTHR23089">
    <property type="entry name" value="HISTIDINE TRIAD HIT PROTEIN"/>
    <property type="match status" value="1"/>
</dbReference>
<proteinExistence type="predicted"/>
<dbReference type="Pfam" id="PF01230">
    <property type="entry name" value="HIT"/>
    <property type="match status" value="1"/>
</dbReference>
<gene>
    <name evidence="2" type="ORF">DF3PB_2400009</name>
    <name evidence="3" type="ORF">DF3PB_780004</name>
</gene>
<sequence>MAYDPNNIFARILRGEIPCKQVYEDDYALAFHDINPLAPTHVLVIPKGPYVNLDDLTATASPDFLGGFLKAIGETARQLGLSESGYRILANNGRDANQEVMHFHVHIFAGRPLGPMLKRAG</sequence>
<dbReference type="InterPro" id="IPR011146">
    <property type="entry name" value="HIT-like"/>
</dbReference>
<dbReference type="EMBL" id="UIDG01000158">
    <property type="protein sequence ID" value="SUS06104.1"/>
    <property type="molecule type" value="Genomic_DNA"/>
</dbReference>
<dbReference type="PROSITE" id="PS00892">
    <property type="entry name" value="HIT_1"/>
    <property type="match status" value="1"/>
</dbReference>
<evidence type="ECO:0000313" key="2">
    <source>
        <dbReference type="EMBL" id="SUS06104.1"/>
    </source>
</evidence>
<accession>A0A380TKQ9</accession>
<dbReference type="PROSITE" id="PS51084">
    <property type="entry name" value="HIT_2"/>
    <property type="match status" value="1"/>
</dbReference>
<dbReference type="SUPFAM" id="SSF54197">
    <property type="entry name" value="HIT-like"/>
    <property type="match status" value="1"/>
</dbReference>
<dbReference type="CDD" id="cd01276">
    <property type="entry name" value="PKCI_related"/>
    <property type="match status" value="1"/>
</dbReference>
<feature type="domain" description="HIT" evidence="1">
    <location>
        <begin position="8"/>
        <end position="118"/>
    </location>
</feature>
<evidence type="ECO:0000313" key="3">
    <source>
        <dbReference type="EMBL" id="SUS08607.1"/>
    </source>
</evidence>
<dbReference type="AlphaFoldDB" id="A0A380TKQ9"/>
<name>A0A380TKQ9_9ZZZZ</name>
<protein>
    <submittedName>
        <fullName evidence="3">Uncharacterized 13.2 kDa HIT-like protein in hisE 3'region</fullName>
    </submittedName>
</protein>
<dbReference type="PRINTS" id="PR00332">
    <property type="entry name" value="HISTRIAD"/>
</dbReference>